<feature type="compositionally biased region" description="Polar residues" evidence="10">
    <location>
        <begin position="50"/>
        <end position="59"/>
    </location>
</feature>
<evidence type="ECO:0000256" key="1">
    <source>
        <dbReference type="ARBA" id="ARBA00004123"/>
    </source>
</evidence>
<name>A0AAV3PDH6_LITER</name>
<dbReference type="SMART" id="SM00441">
    <property type="entry name" value="FF"/>
    <property type="match status" value="4"/>
</dbReference>
<reference evidence="13 14" key="1">
    <citation type="submission" date="2024-01" db="EMBL/GenBank/DDBJ databases">
        <title>The complete chloroplast genome sequence of Lithospermum erythrorhizon: insights into the phylogenetic relationship among Boraginaceae species and the maternal lineages of purple gromwells.</title>
        <authorList>
            <person name="Okada T."/>
            <person name="Watanabe K."/>
        </authorList>
    </citation>
    <scope>NUCLEOTIDE SEQUENCE [LARGE SCALE GENOMIC DNA]</scope>
</reference>
<evidence type="ECO:0000313" key="13">
    <source>
        <dbReference type="EMBL" id="GAA0148746.1"/>
    </source>
</evidence>
<feature type="compositionally biased region" description="Pro residues" evidence="10">
    <location>
        <begin position="9"/>
        <end position="23"/>
    </location>
</feature>
<evidence type="ECO:0000256" key="10">
    <source>
        <dbReference type="SAM" id="MobiDB-lite"/>
    </source>
</evidence>
<dbReference type="PANTHER" id="PTHR11864:SF0">
    <property type="entry name" value="PRP40 PRE-MRNA PROCESSING FACTOR 40 HOMOLOG A (YEAST)"/>
    <property type="match status" value="1"/>
</dbReference>
<feature type="region of interest" description="Disordered" evidence="10">
    <location>
        <begin position="1"/>
        <end position="36"/>
    </location>
</feature>
<feature type="coiled-coil region" evidence="9">
    <location>
        <begin position="671"/>
        <end position="700"/>
    </location>
</feature>
<dbReference type="SMART" id="SM00456">
    <property type="entry name" value="WW"/>
    <property type="match status" value="2"/>
</dbReference>
<comment type="function">
    <text evidence="6">Binds the phosphorylated C-terminal domain (CTD) of the largest subunit of RNA polymerase II and functions as a scaffold for RNA processing machineries. May be involved in pre-mRNA splicing.</text>
</comment>
<dbReference type="PROSITE" id="PS01159">
    <property type="entry name" value="WW_DOMAIN_1"/>
    <property type="match status" value="1"/>
</dbReference>
<dbReference type="GO" id="GO:0045292">
    <property type="term" value="P:mRNA cis splicing, via spliceosome"/>
    <property type="evidence" value="ECO:0007669"/>
    <property type="project" value="InterPro"/>
</dbReference>
<evidence type="ECO:0000256" key="9">
    <source>
        <dbReference type="SAM" id="Coils"/>
    </source>
</evidence>
<dbReference type="InterPro" id="IPR002713">
    <property type="entry name" value="FF_domain"/>
</dbReference>
<keyword evidence="4" id="KW-0508">mRNA splicing</keyword>
<feature type="domain" description="FF" evidence="12">
    <location>
        <begin position="623"/>
        <end position="677"/>
    </location>
</feature>
<dbReference type="Pfam" id="PF01846">
    <property type="entry name" value="FF"/>
    <property type="match status" value="4"/>
</dbReference>
<keyword evidence="14" id="KW-1185">Reference proteome</keyword>
<keyword evidence="3" id="KW-0677">Repeat</keyword>
<proteinExistence type="inferred from homology"/>
<keyword evidence="9" id="KW-0175">Coiled coil</keyword>
<organism evidence="13 14">
    <name type="scientific">Lithospermum erythrorhizon</name>
    <name type="common">Purple gromwell</name>
    <name type="synonym">Lithospermum officinale var. erythrorhizon</name>
    <dbReference type="NCBI Taxonomy" id="34254"/>
    <lineage>
        <taxon>Eukaryota</taxon>
        <taxon>Viridiplantae</taxon>
        <taxon>Streptophyta</taxon>
        <taxon>Embryophyta</taxon>
        <taxon>Tracheophyta</taxon>
        <taxon>Spermatophyta</taxon>
        <taxon>Magnoliopsida</taxon>
        <taxon>eudicotyledons</taxon>
        <taxon>Gunneridae</taxon>
        <taxon>Pentapetalae</taxon>
        <taxon>asterids</taxon>
        <taxon>lamiids</taxon>
        <taxon>Boraginales</taxon>
        <taxon>Boraginaceae</taxon>
        <taxon>Boraginoideae</taxon>
        <taxon>Lithospermeae</taxon>
        <taxon>Lithospermum</taxon>
    </lineage>
</organism>
<comment type="subunit">
    <text evidence="8">Interacts (via the WW domains) with the phosphorylated C-terminal domain of NRPB1 (via CTD domain).</text>
</comment>
<dbReference type="SUPFAM" id="SSF51045">
    <property type="entry name" value="WW domain"/>
    <property type="match status" value="2"/>
</dbReference>
<evidence type="ECO:0000256" key="5">
    <source>
        <dbReference type="ARBA" id="ARBA00023242"/>
    </source>
</evidence>
<feature type="domain" description="FF" evidence="12">
    <location>
        <begin position="695"/>
        <end position="758"/>
    </location>
</feature>
<dbReference type="InterPro" id="IPR036020">
    <property type="entry name" value="WW_dom_sf"/>
</dbReference>
<evidence type="ECO:0000256" key="6">
    <source>
        <dbReference type="ARBA" id="ARBA00056384"/>
    </source>
</evidence>
<feature type="region of interest" description="Disordered" evidence="10">
    <location>
        <begin position="400"/>
        <end position="463"/>
    </location>
</feature>
<evidence type="ECO:0000259" key="11">
    <source>
        <dbReference type="PROSITE" id="PS50020"/>
    </source>
</evidence>
<comment type="similarity">
    <text evidence="7">Belongs to the PRPF40 family.</text>
</comment>
<feature type="region of interest" description="Disordered" evidence="10">
    <location>
        <begin position="215"/>
        <end position="236"/>
    </location>
</feature>
<dbReference type="FunFam" id="1.10.10.440:FF:000013">
    <property type="entry name" value="pre-mRNA-processing protein 40A isoform X1"/>
    <property type="match status" value="1"/>
</dbReference>
<dbReference type="GO" id="GO:0070063">
    <property type="term" value="F:RNA polymerase binding"/>
    <property type="evidence" value="ECO:0007669"/>
    <property type="project" value="UniProtKB-ARBA"/>
</dbReference>
<feature type="compositionally biased region" description="Polar residues" evidence="10">
    <location>
        <begin position="24"/>
        <end position="33"/>
    </location>
</feature>
<dbReference type="CDD" id="cd22249">
    <property type="entry name" value="UDM1_RNF168_RNF169-like"/>
    <property type="match status" value="1"/>
</dbReference>
<dbReference type="AlphaFoldDB" id="A0AAV3PDH6"/>
<dbReference type="GO" id="GO:0071004">
    <property type="term" value="C:U2-type prespliceosome"/>
    <property type="evidence" value="ECO:0007669"/>
    <property type="project" value="TreeGrafter"/>
</dbReference>
<protein>
    <recommendedName>
        <fullName evidence="15">Pre-mRNA-processing protein 40A</fullName>
    </recommendedName>
</protein>
<dbReference type="Proteomes" id="UP001454036">
    <property type="component" value="Unassembled WGS sequence"/>
</dbReference>
<dbReference type="SUPFAM" id="SSF81698">
    <property type="entry name" value="FF domain"/>
    <property type="match status" value="4"/>
</dbReference>
<dbReference type="EMBL" id="BAABME010001292">
    <property type="protein sequence ID" value="GAA0148746.1"/>
    <property type="molecule type" value="Genomic_DNA"/>
</dbReference>
<dbReference type="CDD" id="cd00201">
    <property type="entry name" value="WW"/>
    <property type="match status" value="2"/>
</dbReference>
<keyword evidence="5" id="KW-0539">Nucleus</keyword>
<dbReference type="Pfam" id="PF00397">
    <property type="entry name" value="WW"/>
    <property type="match status" value="2"/>
</dbReference>
<dbReference type="Gene3D" id="2.20.70.10">
    <property type="match status" value="2"/>
</dbReference>
<comment type="subcellular location">
    <subcellularLocation>
        <location evidence="1">Nucleus</location>
    </subcellularLocation>
</comment>
<evidence type="ECO:0000256" key="7">
    <source>
        <dbReference type="ARBA" id="ARBA00061317"/>
    </source>
</evidence>
<evidence type="ECO:0000256" key="2">
    <source>
        <dbReference type="ARBA" id="ARBA00022664"/>
    </source>
</evidence>
<feature type="compositionally biased region" description="Polar residues" evidence="10">
    <location>
        <begin position="222"/>
        <end position="236"/>
    </location>
</feature>
<dbReference type="PROSITE" id="PS51676">
    <property type="entry name" value="FF"/>
    <property type="match status" value="4"/>
</dbReference>
<dbReference type="GO" id="GO:0005685">
    <property type="term" value="C:U1 snRNP"/>
    <property type="evidence" value="ECO:0007669"/>
    <property type="project" value="TreeGrafter"/>
</dbReference>
<feature type="domain" description="WW" evidence="11">
    <location>
        <begin position="279"/>
        <end position="312"/>
    </location>
</feature>
<comment type="caution">
    <text evidence="13">The sequence shown here is derived from an EMBL/GenBank/DDBJ whole genome shotgun (WGS) entry which is preliminary data.</text>
</comment>
<evidence type="ECO:0000256" key="4">
    <source>
        <dbReference type="ARBA" id="ARBA00023187"/>
    </source>
</evidence>
<feature type="domain" description="FF" evidence="12">
    <location>
        <begin position="486"/>
        <end position="542"/>
    </location>
</feature>
<feature type="compositionally biased region" description="Low complexity" evidence="10">
    <location>
        <begin position="405"/>
        <end position="415"/>
    </location>
</feature>
<feature type="coiled-coil region" evidence="9">
    <location>
        <begin position="541"/>
        <end position="575"/>
    </location>
</feature>
<keyword evidence="2" id="KW-0507">mRNA processing</keyword>
<dbReference type="PROSITE" id="PS50020">
    <property type="entry name" value="WW_DOMAIN_2"/>
    <property type="match status" value="2"/>
</dbReference>
<dbReference type="Gene3D" id="1.10.10.440">
    <property type="entry name" value="FF domain"/>
    <property type="match status" value="4"/>
</dbReference>
<dbReference type="FunFam" id="1.10.10.440:FF:000024">
    <property type="entry name" value="Pre-mRNA-processing protein 40A"/>
    <property type="match status" value="1"/>
</dbReference>
<dbReference type="InterPro" id="IPR036517">
    <property type="entry name" value="FF_domain_sf"/>
</dbReference>
<dbReference type="InterPro" id="IPR039726">
    <property type="entry name" value="Prp40-like"/>
</dbReference>
<evidence type="ECO:0000313" key="14">
    <source>
        <dbReference type="Proteomes" id="UP001454036"/>
    </source>
</evidence>
<dbReference type="InterPro" id="IPR001202">
    <property type="entry name" value="WW_dom"/>
</dbReference>
<evidence type="ECO:0000256" key="3">
    <source>
        <dbReference type="ARBA" id="ARBA00022737"/>
    </source>
</evidence>
<evidence type="ECO:0000259" key="12">
    <source>
        <dbReference type="PROSITE" id="PS51676"/>
    </source>
</evidence>
<feature type="compositionally biased region" description="Polar residues" evidence="10">
    <location>
        <begin position="443"/>
        <end position="458"/>
    </location>
</feature>
<sequence>MANNSQFPPMQPLRPPAIPPPVPSQNGVSSLSRQFRPVLPAQPVQAYNLAGTQQFQPPSYASMGMPPPTQSQFAQPLPHGPPRPSTAVHSLPPGQAIPVPDFQLNRPVAPLPVPPQQNVQIANSYMPNFVGPRMVLPSSYTLPPSSVGQPQLSADSANLYQTVPQTNISNPQAGQPWPFSGNQSTNAVTPSQQTAVLPMQQSTVPDVQQTAVPTVPQTTEQSRGLSSPETVDQPDSVSKAALEWIEHTSREGKRYYYNRRTQLSTWDKPLELMTAVERADASTDWREITSPDGRKYYYNKVTKQSKWAMPDEVKLAREQMKLKPLRVTTAISETYSWPATADSISGINSSPSSNGGTTVPAGVVPSPIPVEPVVSSPLVLASASSNLAVQSSISIAEREQNSVETATPTAATPNAVVGDGTSVSHPKAVTTPRSDSDIPPSLDTATSIDGNTQQNVENGNKCPEVPETGSIPATEEKNVDAGPLVYDSKQAKNVFKDLLETSNVGSDWNWDQTMRVIINDRRYGALKSLGERKQAFNEYVMEKKRQEAEERRSRLKKARDDFKRMLEEFKELTSSTKWSKAVTIFENDERFKAVERSKDREDLFEDYIEQLIKKERAKVLEEKKRNRMEYIEFLKSCDFIKASSQWRKVQDRLEADERCSRLEKIDQLEIFQEYIHNLEKEEEEQRKLKMEETRKAERKNRDEFRKMMDEHVRTGLLTARTHWRDYCTKIKDSPAYLAVSSNTAGSTAKELFGDVAEELEKQVCLYFLFL</sequence>
<feature type="domain" description="FF" evidence="12">
    <location>
        <begin position="554"/>
        <end position="610"/>
    </location>
</feature>
<feature type="domain" description="WW" evidence="11">
    <location>
        <begin position="244"/>
        <end position="271"/>
    </location>
</feature>
<accession>A0AAV3PDH6</accession>
<feature type="region of interest" description="Disordered" evidence="10">
    <location>
        <begin position="49"/>
        <end position="100"/>
    </location>
</feature>
<evidence type="ECO:0000256" key="8">
    <source>
        <dbReference type="ARBA" id="ARBA00064817"/>
    </source>
</evidence>
<dbReference type="PANTHER" id="PTHR11864">
    <property type="entry name" value="PRE-MRNA-PROCESSING PROTEIN PRP40"/>
    <property type="match status" value="1"/>
</dbReference>
<gene>
    <name evidence="13" type="ORF">LIER_08103</name>
</gene>
<dbReference type="GO" id="GO:0003723">
    <property type="term" value="F:RNA binding"/>
    <property type="evidence" value="ECO:0007669"/>
    <property type="project" value="TreeGrafter"/>
</dbReference>
<evidence type="ECO:0008006" key="15">
    <source>
        <dbReference type="Google" id="ProtNLM"/>
    </source>
</evidence>